<accession>A0A0S2F3R8</accession>
<evidence type="ECO:0000313" key="1">
    <source>
        <dbReference type="EMBL" id="ALN78210.1"/>
    </source>
</evidence>
<proteinExistence type="predicted"/>
<dbReference type="STRING" id="84531.LA76x_0049"/>
<gene>
    <name evidence="1" type="primary">flgA</name>
    <name evidence="1" type="ORF">LA76x_0049</name>
</gene>
<sequence>MTTERRQSRLAPLLLGSACQPHAIVMRFYSRFPIPDSRFPIPDSRFPIPDSRFPIPDSRP</sequence>
<dbReference type="AlphaFoldDB" id="A0A0S2F3R8"/>
<dbReference type="KEGG" id="lab:LA76x_0049"/>
<dbReference type="PATRIC" id="fig|84531.8.peg.51"/>
<reference evidence="1 2" key="1">
    <citation type="journal article" date="2015" name="BMC Genomics">
        <title>Comparative genomics and metabolic profiling of the genus Lysobacter.</title>
        <authorList>
            <person name="de Bruijn I."/>
            <person name="Cheng X."/>
            <person name="de Jager V."/>
            <person name="Exposito R.G."/>
            <person name="Watrous J."/>
            <person name="Patel N."/>
            <person name="Postma J."/>
            <person name="Dorrestein P.C."/>
            <person name="Kobayashi D."/>
            <person name="Raaijmakers J.M."/>
        </authorList>
    </citation>
    <scope>NUCLEOTIDE SEQUENCE [LARGE SCALE GENOMIC DNA]</scope>
    <source>
        <strain evidence="1 2">76</strain>
    </source>
</reference>
<evidence type="ECO:0000313" key="2">
    <source>
        <dbReference type="Proteomes" id="UP000060787"/>
    </source>
</evidence>
<name>A0A0S2F3R8_LYSAN</name>
<organism evidence="1 2">
    <name type="scientific">Lysobacter antibioticus</name>
    <dbReference type="NCBI Taxonomy" id="84531"/>
    <lineage>
        <taxon>Bacteria</taxon>
        <taxon>Pseudomonadati</taxon>
        <taxon>Pseudomonadota</taxon>
        <taxon>Gammaproteobacteria</taxon>
        <taxon>Lysobacterales</taxon>
        <taxon>Lysobacteraceae</taxon>
        <taxon>Lysobacter</taxon>
    </lineage>
</organism>
<dbReference type="EMBL" id="CP011129">
    <property type="protein sequence ID" value="ALN78210.1"/>
    <property type="molecule type" value="Genomic_DNA"/>
</dbReference>
<keyword evidence="1" id="KW-0969">Cilium</keyword>
<keyword evidence="1" id="KW-0282">Flagellum</keyword>
<keyword evidence="1" id="KW-0966">Cell projection</keyword>
<dbReference type="Proteomes" id="UP000060787">
    <property type="component" value="Chromosome"/>
</dbReference>
<protein>
    <submittedName>
        <fullName evidence="1">Flagellar domain protein</fullName>
    </submittedName>
</protein>
<keyword evidence="2" id="KW-1185">Reference proteome</keyword>